<reference evidence="9" key="1">
    <citation type="submission" date="2020-07" db="EMBL/GenBank/DDBJ databases">
        <title>Complete genome sequencing of Clostridia bacterium strain 12CBH8.</title>
        <authorList>
            <person name="Sakamoto M."/>
            <person name="Murakami T."/>
            <person name="Mori H."/>
        </authorList>
    </citation>
    <scope>NUCLEOTIDE SEQUENCE [LARGE SCALE GENOMIC DNA]</scope>
    <source>
        <strain evidence="9">12CBH8</strain>
    </source>
</reference>
<dbReference type="GO" id="GO:0042910">
    <property type="term" value="F:xenobiotic transmembrane transporter activity"/>
    <property type="evidence" value="ECO:0007669"/>
    <property type="project" value="InterPro"/>
</dbReference>
<keyword evidence="2" id="KW-0813">Transport</keyword>
<accession>A0A7I8D2C2</accession>
<feature type="transmembrane region" description="Helical" evidence="7">
    <location>
        <begin position="79"/>
        <end position="100"/>
    </location>
</feature>
<feature type="transmembrane region" description="Helical" evidence="7">
    <location>
        <begin position="45"/>
        <end position="67"/>
    </location>
</feature>
<dbReference type="NCBIfam" id="TIGR00797">
    <property type="entry name" value="matE"/>
    <property type="match status" value="1"/>
</dbReference>
<keyword evidence="5 7" id="KW-1133">Transmembrane helix</keyword>
<feature type="transmembrane region" description="Helical" evidence="7">
    <location>
        <begin position="343"/>
        <end position="363"/>
    </location>
</feature>
<gene>
    <name evidence="8" type="ORF">C12CBH8_05010</name>
</gene>
<dbReference type="InterPro" id="IPR002528">
    <property type="entry name" value="MATE_fam"/>
</dbReference>
<keyword evidence="4 7" id="KW-0812">Transmembrane</keyword>
<dbReference type="AlphaFoldDB" id="A0A7I8D2C2"/>
<organism evidence="8 9">
    <name type="scientific">Solibaculum mannosilyticum</name>
    <dbReference type="NCBI Taxonomy" id="2780922"/>
    <lineage>
        <taxon>Bacteria</taxon>
        <taxon>Bacillati</taxon>
        <taxon>Bacillota</taxon>
        <taxon>Clostridia</taxon>
        <taxon>Eubacteriales</taxon>
        <taxon>Oscillospiraceae</taxon>
        <taxon>Solibaculum</taxon>
    </lineage>
</organism>
<evidence type="ECO:0000313" key="8">
    <source>
        <dbReference type="EMBL" id="BCI59862.1"/>
    </source>
</evidence>
<feature type="transmembrane region" description="Helical" evidence="7">
    <location>
        <begin position="180"/>
        <end position="201"/>
    </location>
</feature>
<keyword evidence="6 7" id="KW-0472">Membrane</keyword>
<proteinExistence type="predicted"/>
<evidence type="ECO:0000256" key="7">
    <source>
        <dbReference type="SAM" id="Phobius"/>
    </source>
</evidence>
<evidence type="ECO:0000256" key="2">
    <source>
        <dbReference type="ARBA" id="ARBA00022448"/>
    </source>
</evidence>
<feature type="transmembrane region" description="Helical" evidence="7">
    <location>
        <begin position="153"/>
        <end position="174"/>
    </location>
</feature>
<evidence type="ECO:0000256" key="4">
    <source>
        <dbReference type="ARBA" id="ARBA00022692"/>
    </source>
</evidence>
<dbReference type="Proteomes" id="UP000593890">
    <property type="component" value="Chromosome"/>
</dbReference>
<feature type="transmembrane region" description="Helical" evidence="7">
    <location>
        <begin position="258"/>
        <end position="286"/>
    </location>
</feature>
<dbReference type="EMBL" id="AP023321">
    <property type="protein sequence ID" value="BCI59862.1"/>
    <property type="molecule type" value="Genomic_DNA"/>
</dbReference>
<evidence type="ECO:0000256" key="5">
    <source>
        <dbReference type="ARBA" id="ARBA00022989"/>
    </source>
</evidence>
<dbReference type="KEGG" id="sman:C12CBH8_05010"/>
<evidence type="ECO:0000256" key="1">
    <source>
        <dbReference type="ARBA" id="ARBA00004651"/>
    </source>
</evidence>
<dbReference type="GO" id="GO:0005886">
    <property type="term" value="C:plasma membrane"/>
    <property type="evidence" value="ECO:0007669"/>
    <property type="project" value="UniProtKB-SubCell"/>
</dbReference>
<dbReference type="CDD" id="cd13134">
    <property type="entry name" value="MATE_like_8"/>
    <property type="match status" value="1"/>
</dbReference>
<sequence>MVFGLVLPMAGQNLINVGVGMCDTLMLGRVSEKALAGASLGNQPFFLLTLVLFGISSGASVLTAQYWGKGDTQTIRRILGMAIRYALMVAVVFSLCTVLLPDKVLSIFTSDQEIIVQGIPYLRIVGGSYIFSAVTVTYLNIIRSVEKVMVPMCIYSISFTINVIINSILIFGPAQMGTSGAAIGTTVSRFVEVILTLTFALRINKTVRFKITDLFQKSKDLFQDFVRYSGPVLLNECLYGLGISMHSVILGHLNGEAVAAYAIAYVVMQLSTVVMFGVSNASAVIIGKYIGAGEKEQASNAAGTLLILSLAVGAFGAILILVCMPLIFALYSLSALASEYLRMMLIVLAITTFFKSITCTIIVGIMRGGGDTRFSLFLDAGNLWFSVLLGFLGGYVFQWGVTAVMILLNVEEIPKTILGIWRIRSKKWIKDVTRNQIEQPVNSLEDA</sequence>
<evidence type="ECO:0000256" key="3">
    <source>
        <dbReference type="ARBA" id="ARBA00022475"/>
    </source>
</evidence>
<feature type="transmembrane region" description="Helical" evidence="7">
    <location>
        <begin position="120"/>
        <end position="141"/>
    </location>
</feature>
<evidence type="ECO:0000256" key="6">
    <source>
        <dbReference type="ARBA" id="ARBA00023136"/>
    </source>
</evidence>
<name>A0A7I8D2C2_9FIRM</name>
<keyword evidence="3" id="KW-1003">Cell membrane</keyword>
<keyword evidence="9" id="KW-1185">Reference proteome</keyword>
<dbReference type="PIRSF" id="PIRSF006603">
    <property type="entry name" value="DinF"/>
    <property type="match status" value="1"/>
</dbReference>
<dbReference type="Pfam" id="PF01554">
    <property type="entry name" value="MatE"/>
    <property type="match status" value="2"/>
</dbReference>
<dbReference type="GO" id="GO:0015297">
    <property type="term" value="F:antiporter activity"/>
    <property type="evidence" value="ECO:0007669"/>
    <property type="project" value="InterPro"/>
</dbReference>
<feature type="transmembrane region" description="Helical" evidence="7">
    <location>
        <begin position="306"/>
        <end position="331"/>
    </location>
</feature>
<protein>
    <submittedName>
        <fullName evidence="8">MATE family efflux transporter</fullName>
    </submittedName>
</protein>
<evidence type="ECO:0000313" key="9">
    <source>
        <dbReference type="Proteomes" id="UP000593890"/>
    </source>
</evidence>
<comment type="subcellular location">
    <subcellularLocation>
        <location evidence="1">Cell membrane</location>
        <topology evidence="1">Multi-pass membrane protein</topology>
    </subcellularLocation>
</comment>
<dbReference type="InterPro" id="IPR047135">
    <property type="entry name" value="YsiQ"/>
</dbReference>
<dbReference type="PANTHER" id="PTHR42925:SF2">
    <property type="entry name" value="NA+ DRIVEN MULTIDRUG EFFLUX PUMP"/>
    <property type="match status" value="1"/>
</dbReference>
<dbReference type="PANTHER" id="PTHR42925">
    <property type="entry name" value="MULTIDRUG AND TOXIN EFFLUX PROTEIN MATE FAMILY"/>
    <property type="match status" value="1"/>
</dbReference>
<dbReference type="InterPro" id="IPR048279">
    <property type="entry name" value="MdtK-like"/>
</dbReference>
<feature type="transmembrane region" description="Helical" evidence="7">
    <location>
        <begin position="383"/>
        <end position="408"/>
    </location>
</feature>